<dbReference type="InterPro" id="IPR005835">
    <property type="entry name" value="NTP_transferase_dom"/>
</dbReference>
<dbReference type="GO" id="GO:0003743">
    <property type="term" value="F:translation initiation factor activity"/>
    <property type="evidence" value="ECO:0007669"/>
    <property type="project" value="UniProtKB-KW"/>
</dbReference>
<comment type="similarity">
    <text evidence="2">Belongs to the eIF-2B gamma/epsilon subunits family.</text>
</comment>
<dbReference type="AlphaFoldDB" id="A0A8H7PGL4"/>
<evidence type="ECO:0000256" key="1">
    <source>
        <dbReference type="ARBA" id="ARBA00004514"/>
    </source>
</evidence>
<dbReference type="SUPFAM" id="SSF53448">
    <property type="entry name" value="Nucleotide-diphospho-sugar transferases"/>
    <property type="match status" value="1"/>
</dbReference>
<comment type="subunit">
    <text evidence="9">Component of the translation initiation factor 2B (eIF2B) complex which is a heterodecamer of two sets of five different subunits: alpha, beta, gamma, delta and epsilon. Subunits alpha, beta and delta comprise a regulatory subcomplex and subunits epsilon and gamma comprise a catalytic subcomplex. Within the complex, the hexameric regulatory complex resides at the center, with the two heterodimeric catalytic subcomplexes bound on opposite sides.</text>
</comment>
<gene>
    <name evidence="12" type="ORF">INT43_005010</name>
</gene>
<organism evidence="12 13">
    <name type="scientific">Mortierella isabellina</name>
    <name type="common">Filamentous fungus</name>
    <name type="synonym">Umbelopsis isabellina</name>
    <dbReference type="NCBI Taxonomy" id="91625"/>
    <lineage>
        <taxon>Eukaryota</taxon>
        <taxon>Fungi</taxon>
        <taxon>Fungi incertae sedis</taxon>
        <taxon>Mucoromycota</taxon>
        <taxon>Mucoromycotina</taxon>
        <taxon>Umbelopsidomycetes</taxon>
        <taxon>Umbelopsidales</taxon>
        <taxon>Umbelopsidaceae</taxon>
        <taxon>Umbelopsis</taxon>
    </lineage>
</organism>
<sequence>MGLLEKPKQQQKQQEFQAIILAGYGSSNRLYPIIEEDNLPKALLPVANKPLISYTLDWLEKAGITDAIVLTQTMANAQQKIAAYLARGYQGGVHCNLIGVDEDFGTADAIRSIADRITTDFIVLPCDLHTELVPRDFLDHHRISNPTMSALIYEATKGEKGFPGKEDDTAQYIGIDAAESRLIHLADYDSSEDEVSLRMSMLWRFPRVKLHMNLQDAHLYIFKHWVLDVIKAKEKISSIRQDLVPLIIKCQYQRKLVEVEEMDKYAKSDDLLDTALSLSTVYDEFDETLLNQHDPFKTYFKSNIKAHAFVYRGGYCGRANTIPKYNDMNRLASKQGLSIKRIADTAEVTQKPLIGNDSVVGEYTKVAEKSSVKRSVIGAHCIIGKNVKIANSIIMDHVVIEDSVKLDGCIVCNNAKILEGSSLTKCEIAGGYIVERKTEENGQKLVGFREAI</sequence>
<evidence type="ECO:0000256" key="2">
    <source>
        <dbReference type="ARBA" id="ARBA00007878"/>
    </source>
</evidence>
<dbReference type="PANTHER" id="PTHR45989:SF1">
    <property type="entry name" value="TRANSLATION INITIATION FACTOR EIF-2B SUBUNIT GAMMA"/>
    <property type="match status" value="1"/>
</dbReference>
<dbReference type="OrthoDB" id="10250549at2759"/>
<dbReference type="GO" id="GO:0005829">
    <property type="term" value="C:cytosol"/>
    <property type="evidence" value="ECO:0007669"/>
    <property type="project" value="UniProtKB-SubCell"/>
</dbReference>
<name>A0A8H7PGL4_MORIS</name>
<proteinExistence type="inferred from homology"/>
<keyword evidence="4" id="KW-0396">Initiation factor</keyword>
<comment type="subcellular location">
    <subcellularLocation>
        <location evidence="1">Cytoplasm</location>
        <location evidence="1">Cytosol</location>
    </subcellularLocation>
</comment>
<evidence type="ECO:0000313" key="13">
    <source>
        <dbReference type="Proteomes" id="UP000654370"/>
    </source>
</evidence>
<feature type="domain" description="EIF2B subunit epsilon/gamma LbH" evidence="11">
    <location>
        <begin position="346"/>
        <end position="434"/>
    </location>
</feature>
<reference evidence="12" key="1">
    <citation type="submission" date="2020-12" db="EMBL/GenBank/DDBJ databases">
        <title>Metabolic potential, ecology and presence of endohyphal bacteria is reflected in genomic diversity of Mucoromycotina.</title>
        <authorList>
            <person name="Muszewska A."/>
            <person name="Okrasinska A."/>
            <person name="Steczkiewicz K."/>
            <person name="Drgas O."/>
            <person name="Orlowska M."/>
            <person name="Perlinska-Lenart U."/>
            <person name="Aleksandrzak-Piekarczyk T."/>
            <person name="Szatraj K."/>
            <person name="Zielenkiewicz U."/>
            <person name="Pilsyk S."/>
            <person name="Malc E."/>
            <person name="Mieczkowski P."/>
            <person name="Kruszewska J.S."/>
            <person name="Biernat P."/>
            <person name="Pawlowska J."/>
        </authorList>
    </citation>
    <scope>NUCLEOTIDE SEQUENCE</scope>
    <source>
        <strain evidence="12">WA0000067209</strain>
    </source>
</reference>
<evidence type="ECO:0000256" key="8">
    <source>
        <dbReference type="ARBA" id="ARBA00045373"/>
    </source>
</evidence>
<dbReference type="Gene3D" id="3.90.550.10">
    <property type="entry name" value="Spore Coat Polysaccharide Biosynthesis Protein SpsA, Chain A"/>
    <property type="match status" value="1"/>
</dbReference>
<dbReference type="Gene3D" id="2.160.10.10">
    <property type="entry name" value="Hexapeptide repeat proteins"/>
    <property type="match status" value="1"/>
</dbReference>
<evidence type="ECO:0000256" key="4">
    <source>
        <dbReference type="ARBA" id="ARBA00022540"/>
    </source>
</evidence>
<dbReference type="Pfam" id="PF25084">
    <property type="entry name" value="LbH_EIF2B"/>
    <property type="match status" value="1"/>
</dbReference>
<dbReference type="Pfam" id="PF00483">
    <property type="entry name" value="NTP_transferase"/>
    <property type="match status" value="1"/>
</dbReference>
<dbReference type="Proteomes" id="UP000654370">
    <property type="component" value="Unassembled WGS sequence"/>
</dbReference>
<evidence type="ECO:0000256" key="5">
    <source>
        <dbReference type="ARBA" id="ARBA00022917"/>
    </source>
</evidence>
<evidence type="ECO:0000256" key="3">
    <source>
        <dbReference type="ARBA" id="ARBA00022490"/>
    </source>
</evidence>
<keyword evidence="3" id="KW-0963">Cytoplasm</keyword>
<accession>A0A8H7PGL4</accession>
<feature type="domain" description="Nucleotidyl transferase" evidence="10">
    <location>
        <begin position="18"/>
        <end position="153"/>
    </location>
</feature>
<dbReference type="CDD" id="cd04198">
    <property type="entry name" value="eIF-2B_gamma_N"/>
    <property type="match status" value="1"/>
</dbReference>
<evidence type="ECO:0000256" key="6">
    <source>
        <dbReference type="ARBA" id="ARBA00044196"/>
    </source>
</evidence>
<dbReference type="GO" id="GO:0005085">
    <property type="term" value="F:guanyl-nucleotide exchange factor activity"/>
    <property type="evidence" value="ECO:0007669"/>
    <property type="project" value="TreeGrafter"/>
</dbReference>
<evidence type="ECO:0000259" key="11">
    <source>
        <dbReference type="Pfam" id="PF25084"/>
    </source>
</evidence>
<dbReference type="GO" id="GO:0002183">
    <property type="term" value="P:cytoplasmic translational initiation"/>
    <property type="evidence" value="ECO:0007669"/>
    <property type="project" value="TreeGrafter"/>
</dbReference>
<evidence type="ECO:0000256" key="7">
    <source>
        <dbReference type="ARBA" id="ARBA00044229"/>
    </source>
</evidence>
<dbReference type="InterPro" id="IPR051960">
    <property type="entry name" value="eIF2B_gamma"/>
</dbReference>
<evidence type="ECO:0000313" key="12">
    <source>
        <dbReference type="EMBL" id="KAG2173592.1"/>
    </source>
</evidence>
<dbReference type="InterPro" id="IPR029044">
    <property type="entry name" value="Nucleotide-diphossugar_trans"/>
</dbReference>
<evidence type="ECO:0000259" key="10">
    <source>
        <dbReference type="Pfam" id="PF00483"/>
    </source>
</evidence>
<comment type="caution">
    <text evidence="12">The sequence shown here is derived from an EMBL/GenBank/DDBJ whole genome shotgun (WGS) entry which is preliminary data.</text>
</comment>
<keyword evidence="13" id="KW-1185">Reference proteome</keyword>
<dbReference type="PANTHER" id="PTHR45989">
    <property type="entry name" value="TRANSLATION INITIATION FACTOR EIF-2B SUBUNIT GAMMA"/>
    <property type="match status" value="1"/>
</dbReference>
<dbReference type="EMBL" id="JAEPQZ010000014">
    <property type="protein sequence ID" value="KAG2173592.1"/>
    <property type="molecule type" value="Genomic_DNA"/>
</dbReference>
<dbReference type="GO" id="GO:0005851">
    <property type="term" value="C:eukaryotic translation initiation factor 2B complex"/>
    <property type="evidence" value="ECO:0007669"/>
    <property type="project" value="TreeGrafter"/>
</dbReference>
<protein>
    <recommendedName>
        <fullName evidence="6">Translation initiation factor eIF2B subunit gamma</fullName>
    </recommendedName>
    <alternativeName>
        <fullName evidence="7">eIF2B GDP-GTP exchange factor subunit gamma</fullName>
    </alternativeName>
</protein>
<comment type="function">
    <text evidence="8">Acts as a component of the translation initiation factor 2B (eIF2B) complex, which catalyzes the exchange of GDP for GTP on the eukaryotic initiation factor 2 (eIF2) complex gamma subunit. Its guanine nucleotide exchange factor activity is repressed when bound to eIF2 complex phosphorylated on the alpha subunit, thereby limiting the amount of methionyl-initiator methionine tRNA available to the ribosome and consequently global translation is repressed.</text>
</comment>
<keyword evidence="5" id="KW-0648">Protein biosynthesis</keyword>
<dbReference type="CDD" id="cd04652">
    <property type="entry name" value="LbH_eIF2B_gamma_C"/>
    <property type="match status" value="1"/>
</dbReference>
<dbReference type="InterPro" id="IPR056764">
    <property type="entry name" value="LbH_EIF2B3/5"/>
</dbReference>
<evidence type="ECO:0000256" key="9">
    <source>
        <dbReference type="ARBA" id="ARBA00046432"/>
    </source>
</evidence>